<proteinExistence type="predicted"/>
<dbReference type="InterPro" id="IPR001343">
    <property type="entry name" value="Hemolysn_Ca-bd"/>
</dbReference>
<feature type="domain" description="DUF4214" evidence="4">
    <location>
        <begin position="71"/>
        <end position="117"/>
    </location>
</feature>
<organism evidence="5 6">
    <name type="scientific">Tepidimonas thermarum</name>
    <dbReference type="NCBI Taxonomy" id="335431"/>
    <lineage>
        <taxon>Bacteria</taxon>
        <taxon>Pseudomonadati</taxon>
        <taxon>Pseudomonadota</taxon>
        <taxon>Betaproteobacteria</taxon>
        <taxon>Burkholderiales</taxon>
        <taxon>Tepidimonas</taxon>
    </lineage>
</organism>
<dbReference type="InterPro" id="IPR025282">
    <property type="entry name" value="DUF4214"/>
</dbReference>
<dbReference type="Proteomes" id="UP000318542">
    <property type="component" value="Unassembled WGS sequence"/>
</dbReference>
<reference evidence="5 6" key="1">
    <citation type="submission" date="2019-07" db="EMBL/GenBank/DDBJ databases">
        <title>Tepidimonas thermarum AA-1 draft genome.</title>
        <authorList>
            <person name="Da Costa M.S."/>
            <person name="Froufe H.J.C."/>
            <person name="Egas C."/>
            <person name="Albuquerque L."/>
        </authorList>
    </citation>
    <scope>NUCLEOTIDE SEQUENCE [LARGE SCALE GENOMIC DNA]</scope>
    <source>
        <strain evidence="5 6">AA-1</strain>
    </source>
</reference>
<evidence type="ECO:0000313" key="6">
    <source>
        <dbReference type="Proteomes" id="UP000318542"/>
    </source>
</evidence>
<dbReference type="GO" id="GO:0005509">
    <property type="term" value="F:calcium ion binding"/>
    <property type="evidence" value="ECO:0007669"/>
    <property type="project" value="InterPro"/>
</dbReference>
<name>A0A554X4N3_9BURK</name>
<dbReference type="Pfam" id="PF13946">
    <property type="entry name" value="DUF4214"/>
    <property type="match status" value="1"/>
</dbReference>
<dbReference type="InterPro" id="IPR038255">
    <property type="entry name" value="PBS_linker_sf"/>
</dbReference>
<dbReference type="GO" id="GO:0005576">
    <property type="term" value="C:extracellular region"/>
    <property type="evidence" value="ECO:0007669"/>
    <property type="project" value="UniProtKB-SubCell"/>
</dbReference>
<dbReference type="OrthoDB" id="8777897at2"/>
<comment type="caution">
    <text evidence="5">The sequence shown here is derived from an EMBL/GenBank/DDBJ whole genome shotgun (WGS) entry which is preliminary data.</text>
</comment>
<dbReference type="PRINTS" id="PR00313">
    <property type="entry name" value="CABNDNGRPT"/>
</dbReference>
<dbReference type="RefSeq" id="WP_143901299.1">
    <property type="nucleotide sequence ID" value="NZ_VJOL01000010.1"/>
</dbReference>
<evidence type="ECO:0000256" key="2">
    <source>
        <dbReference type="ARBA" id="ARBA00022525"/>
    </source>
</evidence>
<dbReference type="AlphaFoldDB" id="A0A554X4N3"/>
<dbReference type="InterPro" id="IPR018511">
    <property type="entry name" value="Hemolysin-typ_Ca-bd_CS"/>
</dbReference>
<dbReference type="Gene3D" id="2.150.10.10">
    <property type="entry name" value="Serralysin-like metalloprotease, C-terminal"/>
    <property type="match status" value="3"/>
</dbReference>
<keyword evidence="2" id="KW-0964">Secreted</keyword>
<dbReference type="SUPFAM" id="SSF51120">
    <property type="entry name" value="beta-Roll"/>
    <property type="match status" value="1"/>
</dbReference>
<comment type="subcellular location">
    <subcellularLocation>
        <location evidence="1">Secreted</location>
    </subcellularLocation>
</comment>
<keyword evidence="6" id="KW-1185">Reference proteome</keyword>
<protein>
    <submittedName>
        <fullName evidence="5">Leukotoxin</fullName>
    </submittedName>
</protein>
<dbReference type="PANTHER" id="PTHR38340:SF1">
    <property type="entry name" value="S-LAYER PROTEIN"/>
    <property type="match status" value="1"/>
</dbReference>
<dbReference type="EMBL" id="VJOL01000010">
    <property type="protein sequence ID" value="TSE30778.1"/>
    <property type="molecule type" value="Genomic_DNA"/>
</dbReference>
<dbReference type="PROSITE" id="PS00330">
    <property type="entry name" value="HEMOLYSIN_CALCIUM"/>
    <property type="match status" value="3"/>
</dbReference>
<dbReference type="PANTHER" id="PTHR38340">
    <property type="entry name" value="S-LAYER PROTEIN"/>
    <property type="match status" value="1"/>
</dbReference>
<dbReference type="Pfam" id="PF00353">
    <property type="entry name" value="HemolysinCabind"/>
    <property type="match status" value="3"/>
</dbReference>
<accession>A0A554X4N3</accession>
<evidence type="ECO:0000259" key="4">
    <source>
        <dbReference type="Pfam" id="PF13946"/>
    </source>
</evidence>
<evidence type="ECO:0000256" key="3">
    <source>
        <dbReference type="SAM" id="MobiDB-lite"/>
    </source>
</evidence>
<evidence type="ECO:0000313" key="5">
    <source>
        <dbReference type="EMBL" id="TSE30778.1"/>
    </source>
</evidence>
<dbReference type="InterPro" id="IPR011049">
    <property type="entry name" value="Serralysin-like_metalloprot_C"/>
</dbReference>
<feature type="region of interest" description="Disordered" evidence="3">
    <location>
        <begin position="250"/>
        <end position="312"/>
    </location>
</feature>
<gene>
    <name evidence="5" type="primary">ltxA</name>
    <name evidence="5" type="ORF">Tther_00855</name>
</gene>
<feature type="compositionally biased region" description="Basic and acidic residues" evidence="3">
    <location>
        <begin position="268"/>
        <end position="277"/>
    </location>
</feature>
<dbReference type="InterPro" id="IPR050557">
    <property type="entry name" value="RTX_toxin/Mannuronan_C5-epim"/>
</dbReference>
<dbReference type="Gene3D" id="1.10.3130.20">
    <property type="entry name" value="Phycobilisome linker domain"/>
    <property type="match status" value="1"/>
</dbReference>
<sequence>MPITNDQRLKLIELYIGYFNRAPEQAGLDYWSAQLDSALSRGASEQTALANIANQFYQAGLQFGLFQASDSTETLIRTVYRNVLGRDEVDPAGLSYWSQRLDSGQTTRGEFVLALIQGAKDYVAAAPANDPYRWVGDYLSTRTAVGDMFARNSANLSGEQAILQGQAIISNYVTPEKVKQSQVDLQAIYQAIMAGLTGTPQQPNTPSNPTDPTNLMAGTPGDDTLVGTAGNDYIQGLAGNDLLRGGAGADKVDGGSGNDQLYGDDGDDHLLGGEGADKLYGGNGDDLLEGGEGADQLRGEAGTDTLYGDAGNDSLYGGDGDDILHGGDGDDYLDGGLGTDRLYGGDGDDRLFDTVWNDLQGGYFDGGMGNDTIGFNAGGVAKGGDGNDRITVEGKDTSLTTGIEAGEGADTITLNDLRSPVVIDLTEQTPARDIIRFNYPVGKIPAQPLIAVKGFAPGSDVFDLASFYTWAAGSGTAISDLSAGTIRSTDGTITRSYVQFLESPAEPYQTYLSPPRTKDDYGKGFFVITGAAAAGADRASVAAFLDAYGDNATYQMGRSHYFLINVGNNDMALYRFTDDTGANNRIVADEVIPQAIFVGVRTEQLTEAQVIASFYSV</sequence>
<evidence type="ECO:0000256" key="1">
    <source>
        <dbReference type="ARBA" id="ARBA00004613"/>
    </source>
</evidence>